<sequence length="213" mass="23613">MDNFNVPKRINRNVMKALGVLQGTHSMTAFVPAQSIIKQVELQMRRSKNMPNIEEYVLKSLCSLTHLGVLVRTGYSDYALRQALVFEDGTSAIPWRSSNTPVESSSTKLGGVKASLRKRATKSRMVRSRPKARRATIRNVAQQSIITPKPCRICVKRKPSVEQPMESEPAANEVSALVEIPSGSIIDFNSNSFSLDTRWSFNYPIPISASGSC</sequence>
<dbReference type="OMA" id="RTGHSDY"/>
<reference evidence="2" key="1">
    <citation type="submission" date="2025-08" db="UniProtKB">
        <authorList>
            <consortium name="RefSeq"/>
        </authorList>
    </citation>
    <scope>IDENTIFICATION</scope>
    <source>
        <strain evidence="2">15085-1641.00</strain>
        <tissue evidence="2">Whole body</tissue>
    </source>
</reference>
<dbReference type="RefSeq" id="XP_023170615.2">
    <property type="nucleotide sequence ID" value="XM_023314847.2"/>
</dbReference>
<dbReference type="Proteomes" id="UP000504633">
    <property type="component" value="Unplaced"/>
</dbReference>
<evidence type="ECO:0000313" key="1">
    <source>
        <dbReference type="Proteomes" id="UP000504633"/>
    </source>
</evidence>
<organism evidence="1 2">
    <name type="scientific">Drosophila hydei</name>
    <name type="common">Fruit fly</name>
    <dbReference type="NCBI Taxonomy" id="7224"/>
    <lineage>
        <taxon>Eukaryota</taxon>
        <taxon>Metazoa</taxon>
        <taxon>Ecdysozoa</taxon>
        <taxon>Arthropoda</taxon>
        <taxon>Hexapoda</taxon>
        <taxon>Insecta</taxon>
        <taxon>Pterygota</taxon>
        <taxon>Neoptera</taxon>
        <taxon>Endopterygota</taxon>
        <taxon>Diptera</taxon>
        <taxon>Brachycera</taxon>
        <taxon>Muscomorpha</taxon>
        <taxon>Ephydroidea</taxon>
        <taxon>Drosophilidae</taxon>
        <taxon>Drosophila</taxon>
    </lineage>
</organism>
<dbReference type="KEGG" id="dhe:111599246"/>
<gene>
    <name evidence="2" type="primary">LOC111599246</name>
</gene>
<keyword evidence="1" id="KW-1185">Reference proteome</keyword>
<proteinExistence type="predicted"/>
<dbReference type="OrthoDB" id="7872817at2759"/>
<name>A0A6J1LY15_DROHY</name>
<dbReference type="AlphaFoldDB" id="A0A6J1LY15"/>
<protein>
    <submittedName>
        <fullName evidence="2">Uncharacterized protein LOC111599246</fullName>
    </submittedName>
</protein>
<dbReference type="GeneID" id="111599246"/>
<accession>A0A6J1LY15</accession>
<evidence type="ECO:0000313" key="2">
    <source>
        <dbReference type="RefSeq" id="XP_023170615.2"/>
    </source>
</evidence>